<accession>A0A098VQ75</accession>
<reference evidence="2 3" key="1">
    <citation type="submission" date="2014-04" db="EMBL/GenBank/DDBJ databases">
        <title>A new species of microsporidia sheds light on the evolution of extreme parasitism.</title>
        <authorList>
            <person name="Haag K.L."/>
            <person name="James T.Y."/>
            <person name="Larsson R."/>
            <person name="Schaer T.M."/>
            <person name="Refardt D."/>
            <person name="Pombert J.-F."/>
            <person name="Ebert D."/>
        </authorList>
    </citation>
    <scope>NUCLEOTIDE SEQUENCE [LARGE SCALE GENOMIC DNA]</scope>
    <source>
        <strain evidence="2 3">UGP3</strain>
        <tissue evidence="2">Spores</tissue>
    </source>
</reference>
<sequence>MCDVPTFGQIGKKPNLQMTMGDGNLQMKTAKVLPHKSVILKTKQPKSKDLIVLNQKKRDLRSIEEIQLELRRGREMQSTSGGSEKKTLANVNAPTVSAAFRSQSQTIPIPGSTEHGKRNQKLATLKRLDSVFMNANSKNVNGIAVTNHIESPVKSTQRDNSERLERKDDTVVPKRKDDTVVPKRKDFLVNPSGYPAVKVARAEDPALKKKARHIGQSSAKLRIEDSDFDDVLNEDAEKFYEKNYSSVIGKLFNYDKFRCILSTDNIDFATRIKVIFQIWRLDFPGLEEKKIEGKHVSVPHCSAKIAMFEDRRETLLLKKLHLKNKN</sequence>
<organism evidence="2 3">
    <name type="scientific">Mitosporidium daphniae</name>
    <dbReference type="NCBI Taxonomy" id="1485682"/>
    <lineage>
        <taxon>Eukaryota</taxon>
        <taxon>Fungi</taxon>
        <taxon>Fungi incertae sedis</taxon>
        <taxon>Microsporidia</taxon>
        <taxon>Mitosporidium</taxon>
    </lineage>
</organism>
<protein>
    <submittedName>
        <fullName evidence="2">Uncharacterized protein</fullName>
    </submittedName>
</protein>
<dbReference type="GeneID" id="25260146"/>
<keyword evidence="3" id="KW-1185">Reference proteome</keyword>
<evidence type="ECO:0000313" key="3">
    <source>
        <dbReference type="Proteomes" id="UP000029725"/>
    </source>
</evidence>
<dbReference type="AlphaFoldDB" id="A0A098VQ75"/>
<name>A0A098VQ75_9MICR</name>
<dbReference type="VEuPathDB" id="MicrosporidiaDB:DI09_4p120"/>
<dbReference type="RefSeq" id="XP_013237356.1">
    <property type="nucleotide sequence ID" value="XM_013381902.1"/>
</dbReference>
<proteinExistence type="predicted"/>
<dbReference type="HOGENOM" id="CLU_852808_0_0_1"/>
<feature type="compositionally biased region" description="Basic and acidic residues" evidence="1">
    <location>
        <begin position="156"/>
        <end position="177"/>
    </location>
</feature>
<gene>
    <name evidence="2" type="ORF">DI09_4p120</name>
</gene>
<comment type="caution">
    <text evidence="2">The sequence shown here is derived from an EMBL/GenBank/DDBJ whole genome shotgun (WGS) entry which is preliminary data.</text>
</comment>
<evidence type="ECO:0000256" key="1">
    <source>
        <dbReference type="SAM" id="MobiDB-lite"/>
    </source>
</evidence>
<dbReference type="EMBL" id="JMKJ01000444">
    <property type="protein sequence ID" value="KGG50929.1"/>
    <property type="molecule type" value="Genomic_DNA"/>
</dbReference>
<feature type="region of interest" description="Disordered" evidence="1">
    <location>
        <begin position="151"/>
        <end position="177"/>
    </location>
</feature>
<dbReference type="Proteomes" id="UP000029725">
    <property type="component" value="Unassembled WGS sequence"/>
</dbReference>
<evidence type="ECO:0000313" key="2">
    <source>
        <dbReference type="EMBL" id="KGG50929.1"/>
    </source>
</evidence>